<reference evidence="1 2" key="1">
    <citation type="submission" date="2019-07" db="EMBL/GenBank/DDBJ databases">
        <title>Genomic Encyclopedia of Archaeal and Bacterial Type Strains, Phase II (KMG-II): from individual species to whole genera.</title>
        <authorList>
            <person name="Goeker M."/>
        </authorList>
    </citation>
    <scope>NUCLEOTIDE SEQUENCE [LARGE SCALE GENOMIC DNA]</scope>
    <source>
        <strain evidence="1 2">ATCC BAA-2084</strain>
    </source>
</reference>
<dbReference type="AlphaFoldDB" id="A0A562UUJ4"/>
<sequence>MRVALPHELGREEVRRRLKERTHEITDYIPGGMADVETDWVEEDRMALHITAMNQTITGHIDVYDEQVVFEIELPGMLSFVGPAIEKAIRANGQKMLAAPK</sequence>
<proteinExistence type="predicted"/>
<evidence type="ECO:0000313" key="2">
    <source>
        <dbReference type="Proteomes" id="UP000320547"/>
    </source>
</evidence>
<accession>A0A562UUJ4</accession>
<dbReference type="Proteomes" id="UP000320547">
    <property type="component" value="Unassembled WGS sequence"/>
</dbReference>
<evidence type="ECO:0000313" key="1">
    <source>
        <dbReference type="EMBL" id="TWJ09296.1"/>
    </source>
</evidence>
<organism evidence="1 2">
    <name type="scientific">Altererythrobacter ishigakiensis</name>
    <dbReference type="NCBI Taxonomy" id="476157"/>
    <lineage>
        <taxon>Bacteria</taxon>
        <taxon>Pseudomonadati</taxon>
        <taxon>Pseudomonadota</taxon>
        <taxon>Alphaproteobacteria</taxon>
        <taxon>Sphingomonadales</taxon>
        <taxon>Erythrobacteraceae</taxon>
        <taxon>Altererythrobacter</taxon>
    </lineage>
</organism>
<dbReference type="Pfam" id="PF09650">
    <property type="entry name" value="PHA_gran_rgn"/>
    <property type="match status" value="1"/>
</dbReference>
<comment type="caution">
    <text evidence="1">The sequence shown here is derived from an EMBL/GenBank/DDBJ whole genome shotgun (WGS) entry which is preliminary data.</text>
</comment>
<dbReference type="RefSeq" id="WP_067601639.1">
    <property type="nucleotide sequence ID" value="NZ_CP015963.1"/>
</dbReference>
<keyword evidence="2" id="KW-1185">Reference proteome</keyword>
<gene>
    <name evidence="1" type="ORF">JN10_0926</name>
</gene>
<dbReference type="InterPro" id="IPR013433">
    <property type="entry name" value="PHA_gran_rgn"/>
</dbReference>
<dbReference type="STRING" id="476157.GCA_001663155_02425"/>
<dbReference type="EMBL" id="VLLK01000001">
    <property type="protein sequence ID" value="TWJ09296.1"/>
    <property type="molecule type" value="Genomic_DNA"/>
</dbReference>
<dbReference type="OrthoDB" id="8853368at2"/>
<name>A0A562UUJ4_9SPHN</name>
<protein>
    <submittedName>
        <fullName evidence="1">Putative polyhydroxyalkanoic acid system protein</fullName>
    </submittedName>
</protein>